<dbReference type="Proteomes" id="UP000095286">
    <property type="component" value="Unplaced"/>
</dbReference>
<evidence type="ECO:0000313" key="2">
    <source>
        <dbReference type="WBParaSite" id="RSKR_0000516200.1"/>
    </source>
</evidence>
<protein>
    <submittedName>
        <fullName evidence="2">Protein FMC1 homolog</fullName>
    </submittedName>
</protein>
<organism evidence="1 2">
    <name type="scientific">Rhabditophanes sp. KR3021</name>
    <dbReference type="NCBI Taxonomy" id="114890"/>
    <lineage>
        <taxon>Eukaryota</taxon>
        <taxon>Metazoa</taxon>
        <taxon>Ecdysozoa</taxon>
        <taxon>Nematoda</taxon>
        <taxon>Chromadorea</taxon>
        <taxon>Rhabditida</taxon>
        <taxon>Tylenchina</taxon>
        <taxon>Panagrolaimomorpha</taxon>
        <taxon>Strongyloidoidea</taxon>
        <taxon>Alloionematidae</taxon>
        <taxon>Rhabditophanes</taxon>
    </lineage>
</organism>
<proteinExistence type="predicted"/>
<dbReference type="WBParaSite" id="RSKR_0000516200.1">
    <property type="protein sequence ID" value="RSKR_0000516200.1"/>
    <property type="gene ID" value="RSKR_0000516200"/>
</dbReference>
<sequence length="118" mass="13576">MSSKLISKELVQTFKTMFKEISKIQEKEMRDIKVYQKTLAEFRKSYDPNTLILKNINKHDALNNSYATYLVSTKRLSDLQDQYRGGERSIEDSAKIVGLAMPILCNDEAAKVEPKTQI</sequence>
<reference evidence="2" key="1">
    <citation type="submission" date="2016-11" db="UniProtKB">
        <authorList>
            <consortium name="WormBaseParasite"/>
        </authorList>
    </citation>
    <scope>IDENTIFICATION</scope>
    <source>
        <strain evidence="2">KR3021</strain>
    </source>
</reference>
<evidence type="ECO:0000313" key="1">
    <source>
        <dbReference type="Proteomes" id="UP000095286"/>
    </source>
</evidence>
<accession>A0AC35TXM3</accession>
<name>A0AC35TXM3_9BILA</name>